<dbReference type="Proteomes" id="UP000321172">
    <property type="component" value="Chromosome"/>
</dbReference>
<dbReference type="InterPro" id="IPR012349">
    <property type="entry name" value="Split_barrel_FMN-bd"/>
</dbReference>
<dbReference type="AlphaFoldDB" id="A0A5B8S5Z4"/>
<dbReference type="OrthoDB" id="5120525at2"/>
<protein>
    <submittedName>
        <fullName evidence="1">Flavin-binding protein</fullName>
    </submittedName>
</protein>
<evidence type="ECO:0000313" key="2">
    <source>
        <dbReference type="Proteomes" id="UP000321172"/>
    </source>
</evidence>
<dbReference type="RefSeq" id="WP_147090912.1">
    <property type="nucleotide sequence ID" value="NZ_BAABJD010000002.1"/>
</dbReference>
<dbReference type="KEGG" id="ngf:FRF71_12205"/>
<accession>A0A5B8S5Z4</accession>
<evidence type="ECO:0000313" key="1">
    <source>
        <dbReference type="EMBL" id="QEA16833.1"/>
    </source>
</evidence>
<organism evidence="1 2">
    <name type="scientific">Novosphingobium ginsenosidimutans</name>
    <dbReference type="NCBI Taxonomy" id="1176536"/>
    <lineage>
        <taxon>Bacteria</taxon>
        <taxon>Pseudomonadati</taxon>
        <taxon>Pseudomonadota</taxon>
        <taxon>Alphaproteobacteria</taxon>
        <taxon>Sphingomonadales</taxon>
        <taxon>Sphingomonadaceae</taxon>
        <taxon>Novosphingobium</taxon>
    </lineage>
</organism>
<gene>
    <name evidence="1" type="ORF">FRF71_12205</name>
</gene>
<keyword evidence="2" id="KW-1185">Reference proteome</keyword>
<sequence>MFETLDAVLADAAAHLTRAARDRKSPMHVPVVGTADGDLRMMVLRACDAGIGLLRFHTDARSPKAQLIGANGMASVLAFDPEAKIQLRVKGPARIESTGPVADAAWAAASEYARRCYLALGAPGSPTDQPRSGLPVEVEGIRPSEEQLLPARENFAVLLVQPTLLDWLFLAHGGHRRAQFARSGPGQDWQGTWVIP</sequence>
<name>A0A5B8S5Z4_9SPHN</name>
<proteinExistence type="predicted"/>
<reference evidence="1 2" key="1">
    <citation type="journal article" date="2013" name="J. Microbiol. Biotechnol.">
        <title>Novosphingobium ginsenosidimutans sp. nov., with the ability to convert ginsenoside.</title>
        <authorList>
            <person name="Kim J.K."/>
            <person name="He D."/>
            <person name="Liu Q.M."/>
            <person name="Park H.Y."/>
            <person name="Jung M.S."/>
            <person name="Yoon M.H."/>
            <person name="Kim S.C."/>
            <person name="Im W.T."/>
        </authorList>
    </citation>
    <scope>NUCLEOTIDE SEQUENCE [LARGE SCALE GENOMIC DNA]</scope>
    <source>
        <strain evidence="1 2">FW-6</strain>
    </source>
</reference>
<dbReference type="EMBL" id="CP042345">
    <property type="protein sequence ID" value="QEA16833.1"/>
    <property type="molecule type" value="Genomic_DNA"/>
</dbReference>
<dbReference type="SUPFAM" id="SSF50475">
    <property type="entry name" value="FMN-binding split barrel"/>
    <property type="match status" value="1"/>
</dbReference>
<dbReference type="Gene3D" id="2.30.110.10">
    <property type="entry name" value="Electron Transport, Fmn-binding Protein, Chain A"/>
    <property type="match status" value="1"/>
</dbReference>